<dbReference type="InterPro" id="IPR027417">
    <property type="entry name" value="P-loop_NTPase"/>
</dbReference>
<dbReference type="EnsemblMetazoa" id="PPA38654.1">
    <property type="protein sequence ID" value="PPA38654.1"/>
    <property type="gene ID" value="WBGene00277023"/>
</dbReference>
<dbReference type="InterPro" id="IPR001806">
    <property type="entry name" value="Small_GTPase"/>
</dbReference>
<dbReference type="GO" id="GO:0003924">
    <property type="term" value="F:GTPase activity"/>
    <property type="evidence" value="ECO:0000318"/>
    <property type="project" value="GO_Central"/>
</dbReference>
<keyword evidence="4" id="KW-1185">Reference proteome</keyword>
<evidence type="ECO:0000313" key="3">
    <source>
        <dbReference type="EnsemblMetazoa" id="PPA38654.1"/>
    </source>
</evidence>
<organism evidence="3 4">
    <name type="scientific">Pristionchus pacificus</name>
    <name type="common">Parasitic nematode worm</name>
    <dbReference type="NCBI Taxonomy" id="54126"/>
    <lineage>
        <taxon>Eukaryota</taxon>
        <taxon>Metazoa</taxon>
        <taxon>Ecdysozoa</taxon>
        <taxon>Nematoda</taxon>
        <taxon>Chromadorea</taxon>
        <taxon>Rhabditida</taxon>
        <taxon>Rhabditina</taxon>
        <taxon>Diplogasteromorpha</taxon>
        <taxon>Diplogasteroidea</taxon>
        <taxon>Neodiplogasteridae</taxon>
        <taxon>Pristionchus</taxon>
    </lineage>
</organism>
<gene>
    <name evidence="3" type="primary">WBGene00277023</name>
</gene>
<dbReference type="Proteomes" id="UP000005239">
    <property type="component" value="Unassembled WGS sequence"/>
</dbReference>
<dbReference type="SMART" id="SM00174">
    <property type="entry name" value="RHO"/>
    <property type="match status" value="1"/>
</dbReference>
<dbReference type="FunFam" id="3.40.50.300:FF:001508">
    <property type="entry name" value="Small GTP-binding protein Rab28, putative"/>
    <property type="match status" value="1"/>
</dbReference>
<dbReference type="PROSITE" id="PS51419">
    <property type="entry name" value="RAB"/>
    <property type="match status" value="1"/>
</dbReference>
<reference evidence="3" key="2">
    <citation type="submission" date="2022-06" db="UniProtKB">
        <authorList>
            <consortium name="EnsemblMetazoa"/>
        </authorList>
    </citation>
    <scope>IDENTIFICATION</scope>
    <source>
        <strain evidence="3">PS312</strain>
    </source>
</reference>
<reference evidence="4" key="1">
    <citation type="journal article" date="2008" name="Nat. Genet.">
        <title>The Pristionchus pacificus genome provides a unique perspective on nematode lifestyle and parasitism.</title>
        <authorList>
            <person name="Dieterich C."/>
            <person name="Clifton S.W."/>
            <person name="Schuster L.N."/>
            <person name="Chinwalla A."/>
            <person name="Delehaunty K."/>
            <person name="Dinkelacker I."/>
            <person name="Fulton L."/>
            <person name="Fulton R."/>
            <person name="Godfrey J."/>
            <person name="Minx P."/>
            <person name="Mitreva M."/>
            <person name="Roeseler W."/>
            <person name="Tian H."/>
            <person name="Witte H."/>
            <person name="Yang S.P."/>
            <person name="Wilson R.K."/>
            <person name="Sommer R.J."/>
        </authorList>
    </citation>
    <scope>NUCLEOTIDE SEQUENCE [LARGE SCALE GENOMIC DNA]</scope>
    <source>
        <strain evidence="4">PS312</strain>
    </source>
</reference>
<dbReference type="PROSITE" id="PS51421">
    <property type="entry name" value="RAS"/>
    <property type="match status" value="1"/>
</dbReference>
<comment type="similarity">
    <text evidence="1">Belongs to the small GTPase superfamily. Rab family.</text>
</comment>
<dbReference type="NCBIfam" id="TIGR00231">
    <property type="entry name" value="small_GTP"/>
    <property type="match status" value="1"/>
</dbReference>
<evidence type="ECO:0000256" key="1">
    <source>
        <dbReference type="ARBA" id="ARBA00006270"/>
    </source>
</evidence>
<dbReference type="InterPro" id="IPR005225">
    <property type="entry name" value="Small_GTP-bd"/>
</dbReference>
<name>A0A2A6BYT3_PRIPA</name>
<dbReference type="GO" id="GO:0012505">
    <property type="term" value="C:endomembrane system"/>
    <property type="evidence" value="ECO:0000318"/>
    <property type="project" value="GO_Central"/>
</dbReference>
<dbReference type="PRINTS" id="PR00449">
    <property type="entry name" value="RASTRNSFRMNG"/>
</dbReference>
<evidence type="ECO:0000313" key="4">
    <source>
        <dbReference type="Proteomes" id="UP000005239"/>
    </source>
</evidence>
<sequence>MIDHQQKERLLKVVLCGDGASGKTSLCLRFAHESFNADYHQTLGLDFFTRRVILPGEIGVTLQVWDVGGQSIASSMISKYISGSDAIMIVYDITNKTSFEGAREWTESIKKMIKQSDSLPALALVGNKTDLEAKRQVKMEAHNRYAVDQEMTSMYTSARTGDSVTILFKQMAAQVMKIPMAKSELDKEVVPIMAEATSASQDAPKRGSSRVAGQNNTTVCTIM</sequence>
<dbReference type="OrthoDB" id="6585768at2759"/>
<evidence type="ECO:0000256" key="2">
    <source>
        <dbReference type="ARBA" id="ARBA00022741"/>
    </source>
</evidence>
<protein>
    <submittedName>
        <fullName evidence="3">Rab-28</fullName>
    </submittedName>
</protein>
<dbReference type="SUPFAM" id="SSF52540">
    <property type="entry name" value="P-loop containing nucleoside triphosphate hydrolases"/>
    <property type="match status" value="1"/>
</dbReference>
<dbReference type="Pfam" id="PF00071">
    <property type="entry name" value="Ras"/>
    <property type="match status" value="1"/>
</dbReference>
<proteinExistence type="inferred from homology"/>
<accession>A0A2A6BYT3</accession>
<dbReference type="Gene3D" id="3.40.50.300">
    <property type="entry name" value="P-loop containing nucleotide triphosphate hydrolases"/>
    <property type="match status" value="1"/>
</dbReference>
<dbReference type="SMART" id="SM00175">
    <property type="entry name" value="RAB"/>
    <property type="match status" value="1"/>
</dbReference>
<accession>A0A8R1YT72</accession>
<dbReference type="GO" id="GO:0005525">
    <property type="term" value="F:GTP binding"/>
    <property type="evidence" value="ECO:0007669"/>
    <property type="project" value="InterPro"/>
</dbReference>
<dbReference type="SMART" id="SM00173">
    <property type="entry name" value="RAS"/>
    <property type="match status" value="1"/>
</dbReference>
<dbReference type="AlphaFoldDB" id="A0A2A6BYT3"/>
<dbReference type="PANTHER" id="PTHR47978">
    <property type="match status" value="1"/>
</dbReference>
<dbReference type="GO" id="GO:0006886">
    <property type="term" value="P:intracellular protein transport"/>
    <property type="evidence" value="ECO:0000318"/>
    <property type="project" value="GO_Central"/>
</dbReference>
<keyword evidence="2" id="KW-0547">Nucleotide-binding</keyword>